<evidence type="ECO:0000256" key="1">
    <source>
        <dbReference type="ARBA" id="ARBA00022490"/>
    </source>
</evidence>
<evidence type="ECO:0000313" key="7">
    <source>
        <dbReference type="EMBL" id="NHK29437.1"/>
    </source>
</evidence>
<keyword evidence="2" id="KW-0862">Zinc</keyword>
<dbReference type="Gene3D" id="3.55.30.10">
    <property type="entry name" value="Hsp33 domain"/>
    <property type="match status" value="1"/>
</dbReference>
<dbReference type="GO" id="GO:0044183">
    <property type="term" value="F:protein folding chaperone"/>
    <property type="evidence" value="ECO:0007669"/>
    <property type="project" value="TreeGrafter"/>
</dbReference>
<dbReference type="GO" id="GO:0042026">
    <property type="term" value="P:protein refolding"/>
    <property type="evidence" value="ECO:0007669"/>
    <property type="project" value="TreeGrafter"/>
</dbReference>
<dbReference type="GO" id="GO:0051082">
    <property type="term" value="F:unfolded protein binding"/>
    <property type="evidence" value="ECO:0007669"/>
    <property type="project" value="InterPro"/>
</dbReference>
<keyword evidence="3" id="KW-1015">Disulfide bond</keyword>
<name>A0A8J3AB92_9PROT</name>
<dbReference type="Proteomes" id="UP000621856">
    <property type="component" value="Unassembled WGS sequence"/>
</dbReference>
<sequence>MTEFQETTAHAADDFILPFQVGETSVRGKLVRLGASVDEILSRHDYPEPLSQLTGQAAALVAMVGSSLKFEGKLILQMQGDGPVSMLVADYSAGGALRATAKIAEGKEDVVAKARGAELHYLLAKGHMVMTIDQGPDMERYQGVTPLEGPDIATATINYFKQSEQIPTAIKLAVGRIEVPGKKPQWRAGGIMVQFMPGEGGGRDRGAAELMREDDQEDWDNAEALLNTTNADELLDPTLQAEELLFRLYHENGVRVFDGSSVHFECGCSREKVENVLSRYDRADLEDMVEDGKIVVNCDFCREEYVFEVEEAEGD</sequence>
<dbReference type="PANTHER" id="PTHR30111:SF1">
    <property type="entry name" value="33 KDA CHAPERONIN"/>
    <property type="match status" value="1"/>
</dbReference>
<dbReference type="SUPFAM" id="SSF118352">
    <property type="entry name" value="HSP33 redox switch-like"/>
    <property type="match status" value="1"/>
</dbReference>
<evidence type="ECO:0000313" key="8">
    <source>
        <dbReference type="Proteomes" id="UP000621856"/>
    </source>
</evidence>
<dbReference type="InterPro" id="IPR016153">
    <property type="entry name" value="Heat_shock_Hsp33_N"/>
</dbReference>
<dbReference type="Proteomes" id="UP000818603">
    <property type="component" value="Unassembled WGS sequence"/>
</dbReference>
<dbReference type="Gene3D" id="1.10.287.480">
    <property type="entry name" value="helix hairpin bin"/>
    <property type="match status" value="1"/>
</dbReference>
<dbReference type="Pfam" id="PF01430">
    <property type="entry name" value="HSP33"/>
    <property type="match status" value="1"/>
</dbReference>
<dbReference type="GO" id="GO:0005737">
    <property type="term" value="C:cytoplasm"/>
    <property type="evidence" value="ECO:0007669"/>
    <property type="project" value="InterPro"/>
</dbReference>
<dbReference type="CDD" id="cd00498">
    <property type="entry name" value="Hsp33"/>
    <property type="match status" value="1"/>
</dbReference>
<gene>
    <name evidence="6" type="primary">hslO</name>
    <name evidence="7" type="ORF">FF098_016105</name>
    <name evidence="6" type="ORF">GCM10011355_33810</name>
</gene>
<dbReference type="AlphaFoldDB" id="A0A8J3AB92"/>
<dbReference type="InterPro" id="IPR000397">
    <property type="entry name" value="Heat_shock_Hsp33"/>
</dbReference>
<keyword evidence="1" id="KW-0963">Cytoplasm</keyword>
<organism evidence="6 8">
    <name type="scientific">Aquisalinus luteolus</name>
    <dbReference type="NCBI Taxonomy" id="1566827"/>
    <lineage>
        <taxon>Bacteria</taxon>
        <taxon>Pseudomonadati</taxon>
        <taxon>Pseudomonadota</taxon>
        <taxon>Alphaproteobacteria</taxon>
        <taxon>Parvularculales</taxon>
        <taxon>Parvularculaceae</taxon>
        <taxon>Aquisalinus</taxon>
    </lineage>
</organism>
<keyword evidence="5" id="KW-0676">Redox-active center</keyword>
<comment type="caution">
    <text evidence="6">The sequence shown here is derived from an EMBL/GenBank/DDBJ whole genome shotgun (WGS) entry which is preliminary data.</text>
</comment>
<dbReference type="InterPro" id="IPR023212">
    <property type="entry name" value="Hsp33_helix_hairpin_bin_dom_sf"/>
</dbReference>
<evidence type="ECO:0000256" key="4">
    <source>
        <dbReference type="ARBA" id="ARBA00023186"/>
    </source>
</evidence>
<evidence type="ECO:0000256" key="5">
    <source>
        <dbReference type="ARBA" id="ARBA00023284"/>
    </source>
</evidence>
<dbReference type="PANTHER" id="PTHR30111">
    <property type="entry name" value="33 KDA CHAPERONIN"/>
    <property type="match status" value="1"/>
</dbReference>
<dbReference type="PIRSF" id="PIRSF005261">
    <property type="entry name" value="Heat_shock_Hsp33"/>
    <property type="match status" value="1"/>
</dbReference>
<protein>
    <submittedName>
        <fullName evidence="6">33 kDa chaperonin</fullName>
    </submittedName>
    <submittedName>
        <fullName evidence="7">Hsp33 family molecular chaperone</fullName>
    </submittedName>
</protein>
<dbReference type="SUPFAM" id="SSF64397">
    <property type="entry name" value="Hsp33 domain"/>
    <property type="match status" value="1"/>
</dbReference>
<reference evidence="6" key="1">
    <citation type="journal article" date="2014" name="Int. J. Syst. Evol. Microbiol.">
        <title>Complete genome sequence of Corynebacterium casei LMG S-19264T (=DSM 44701T), isolated from a smear-ripened cheese.</title>
        <authorList>
            <consortium name="US DOE Joint Genome Institute (JGI-PGF)"/>
            <person name="Walter F."/>
            <person name="Albersmeier A."/>
            <person name="Kalinowski J."/>
            <person name="Ruckert C."/>
        </authorList>
    </citation>
    <scope>NUCLEOTIDE SEQUENCE</scope>
    <source>
        <strain evidence="6">CGMCC 1.14984</strain>
    </source>
</reference>
<dbReference type="InterPro" id="IPR016154">
    <property type="entry name" value="Heat_shock_Hsp33_C"/>
</dbReference>
<reference evidence="6" key="3">
    <citation type="submission" date="2020-09" db="EMBL/GenBank/DDBJ databases">
        <authorList>
            <person name="Sun Q."/>
            <person name="Zhou Y."/>
        </authorList>
    </citation>
    <scope>NUCLEOTIDE SEQUENCE</scope>
    <source>
        <strain evidence="6">CGMCC 1.14984</strain>
    </source>
</reference>
<evidence type="ECO:0000256" key="3">
    <source>
        <dbReference type="ARBA" id="ARBA00023157"/>
    </source>
</evidence>
<evidence type="ECO:0000313" key="6">
    <source>
        <dbReference type="EMBL" id="GGI01955.1"/>
    </source>
</evidence>
<proteinExistence type="predicted"/>
<dbReference type="EMBL" id="VCJR02000005">
    <property type="protein sequence ID" value="NHK29437.1"/>
    <property type="molecule type" value="Genomic_DNA"/>
</dbReference>
<keyword evidence="9" id="KW-1185">Reference proteome</keyword>
<dbReference type="Gene3D" id="3.90.1280.10">
    <property type="entry name" value="HSP33 redox switch-like"/>
    <property type="match status" value="1"/>
</dbReference>
<evidence type="ECO:0000256" key="2">
    <source>
        <dbReference type="ARBA" id="ARBA00022833"/>
    </source>
</evidence>
<reference evidence="7 9" key="2">
    <citation type="submission" date="2020-02" db="EMBL/GenBank/DDBJ databases">
        <title>Genome sequence of Parvularcula flava strain NH6-79.</title>
        <authorList>
            <person name="Abdul Karim M.H."/>
            <person name="Lam M.Q."/>
            <person name="Chen S.J."/>
            <person name="Yahya A."/>
            <person name="Shahir S."/>
            <person name="Shamsir M.S."/>
            <person name="Chong C.S."/>
        </authorList>
    </citation>
    <scope>NUCLEOTIDE SEQUENCE [LARGE SCALE GENOMIC DNA]</scope>
    <source>
        <strain evidence="7 9">NH6-79</strain>
    </source>
</reference>
<dbReference type="NCBIfam" id="NF002386">
    <property type="entry name" value="PRK01402.1"/>
    <property type="match status" value="1"/>
</dbReference>
<keyword evidence="4" id="KW-0143">Chaperone</keyword>
<dbReference type="RefSeq" id="WP_155142481.1">
    <property type="nucleotide sequence ID" value="NZ_BMGZ01000005.1"/>
</dbReference>
<accession>A0A8J3AB92</accession>
<evidence type="ECO:0000313" key="9">
    <source>
        <dbReference type="Proteomes" id="UP000818603"/>
    </source>
</evidence>
<dbReference type="EMBL" id="BMGZ01000005">
    <property type="protein sequence ID" value="GGI01955.1"/>
    <property type="molecule type" value="Genomic_DNA"/>
</dbReference>